<evidence type="ECO:0000313" key="1">
    <source>
        <dbReference type="EMBL" id="CAF1493835.1"/>
    </source>
</evidence>
<evidence type="ECO:0008006" key="3">
    <source>
        <dbReference type="Google" id="ProtNLM"/>
    </source>
</evidence>
<gene>
    <name evidence="1" type="ORF">RFH988_LOCUS38516</name>
</gene>
<dbReference type="AlphaFoldDB" id="A0A815SSZ8"/>
<dbReference type="SUPFAM" id="SSF48452">
    <property type="entry name" value="TPR-like"/>
    <property type="match status" value="1"/>
</dbReference>
<dbReference type="Gene3D" id="1.25.40.10">
    <property type="entry name" value="Tetratricopeptide repeat domain"/>
    <property type="match status" value="1"/>
</dbReference>
<sequence length="156" mass="18058">MSIQLNQSQPTLSRSILAMKFQLEAFHRFYRIATTIDEKNLALNYAQMANELELSVNPPSYGPPIDPVKPSQELYAELLLENKQYEKAIEQFSNVMTYFPNRTLTLLGLARANSALNKIHSARFYYSRLITDMLYKSDFGLSWYNEAFNYLATHVD</sequence>
<dbReference type="InterPro" id="IPR011990">
    <property type="entry name" value="TPR-like_helical_dom_sf"/>
</dbReference>
<name>A0A815SSZ8_9BILA</name>
<dbReference type="EMBL" id="CAJNOO010009723">
    <property type="protein sequence ID" value="CAF1493835.1"/>
    <property type="molecule type" value="Genomic_DNA"/>
</dbReference>
<comment type="caution">
    <text evidence="1">The sequence shown here is derived from an EMBL/GenBank/DDBJ whole genome shotgun (WGS) entry which is preliminary data.</text>
</comment>
<organism evidence="1 2">
    <name type="scientific">Rotaria sordida</name>
    <dbReference type="NCBI Taxonomy" id="392033"/>
    <lineage>
        <taxon>Eukaryota</taxon>
        <taxon>Metazoa</taxon>
        <taxon>Spiralia</taxon>
        <taxon>Gnathifera</taxon>
        <taxon>Rotifera</taxon>
        <taxon>Eurotatoria</taxon>
        <taxon>Bdelloidea</taxon>
        <taxon>Philodinida</taxon>
        <taxon>Philodinidae</taxon>
        <taxon>Rotaria</taxon>
    </lineage>
</organism>
<reference evidence="1" key="1">
    <citation type="submission" date="2021-02" db="EMBL/GenBank/DDBJ databases">
        <authorList>
            <person name="Nowell W R."/>
        </authorList>
    </citation>
    <scope>NUCLEOTIDE SEQUENCE</scope>
</reference>
<dbReference type="Proteomes" id="UP000663882">
    <property type="component" value="Unassembled WGS sequence"/>
</dbReference>
<evidence type="ECO:0000313" key="2">
    <source>
        <dbReference type="Proteomes" id="UP000663882"/>
    </source>
</evidence>
<accession>A0A815SSZ8</accession>
<proteinExistence type="predicted"/>
<protein>
    <recommendedName>
        <fullName evidence="3">Tetratricopeptide repeat protein</fullName>
    </recommendedName>
</protein>